<dbReference type="HOGENOM" id="CLU_086440_1_0_1"/>
<evidence type="ECO:0000256" key="2">
    <source>
        <dbReference type="ARBA" id="ARBA00022692"/>
    </source>
</evidence>
<dbReference type="Proteomes" id="UP000053257">
    <property type="component" value="Unassembled WGS sequence"/>
</dbReference>
<evidence type="ECO:0000259" key="7">
    <source>
        <dbReference type="Pfam" id="PF00520"/>
    </source>
</evidence>
<dbReference type="InterPro" id="IPR027359">
    <property type="entry name" value="Volt_channel_dom_sf"/>
</dbReference>
<feature type="region of interest" description="Disordered" evidence="5">
    <location>
        <begin position="244"/>
        <end position="275"/>
    </location>
</feature>
<feature type="region of interest" description="Disordered" evidence="5">
    <location>
        <begin position="1"/>
        <end position="45"/>
    </location>
</feature>
<evidence type="ECO:0000256" key="1">
    <source>
        <dbReference type="ARBA" id="ARBA00004141"/>
    </source>
</evidence>
<keyword evidence="9" id="KW-1185">Reference proteome</keyword>
<evidence type="ECO:0000256" key="3">
    <source>
        <dbReference type="ARBA" id="ARBA00022989"/>
    </source>
</evidence>
<feature type="transmembrane region" description="Helical" evidence="6">
    <location>
        <begin position="99"/>
        <end position="122"/>
    </location>
</feature>
<gene>
    <name evidence="8" type="ORF">PHLGIDRAFT_34074</name>
</gene>
<feature type="transmembrane region" description="Helical" evidence="6">
    <location>
        <begin position="134"/>
        <end position="154"/>
    </location>
</feature>
<sequence length="275" mass="30710">MTSLRRGSSASRPRTTMSSQRDTQMADLEAGEGEPLYESDPPAVPASTRSIYSMTRDEITKGIANRFVHSRSYILLYLVMAALSVTTVVLSLVNGCPTLPFYILEMIINGAMILEVAIRFVAFGKRFWKSPFNVMDLILTAFCVITLAVIFFAGCDNTSKEEELLDTLLLVARNVLQFGRLASVMRHCDHRSGQSIFSRPKPIDLSSARRRPLNLDIDMEGEEDPSDELGRPLIRSDVVFDANEEVRRPTTMTPMPRAAQAAQERDTEDVWAELG</sequence>
<feature type="compositionally biased region" description="Polar residues" evidence="5">
    <location>
        <begin position="1"/>
        <end position="23"/>
    </location>
</feature>
<dbReference type="GO" id="GO:0005216">
    <property type="term" value="F:monoatomic ion channel activity"/>
    <property type="evidence" value="ECO:0007669"/>
    <property type="project" value="InterPro"/>
</dbReference>
<feature type="transmembrane region" description="Helical" evidence="6">
    <location>
        <begin position="74"/>
        <end position="93"/>
    </location>
</feature>
<name>A0A0C3SBL9_PHLG1</name>
<dbReference type="GO" id="GO:0016020">
    <property type="term" value="C:membrane"/>
    <property type="evidence" value="ECO:0007669"/>
    <property type="project" value="UniProtKB-SubCell"/>
</dbReference>
<keyword evidence="4 6" id="KW-0472">Membrane</keyword>
<comment type="subcellular location">
    <subcellularLocation>
        <location evidence="1">Membrane</location>
        <topology evidence="1">Multi-pass membrane protein</topology>
    </subcellularLocation>
</comment>
<feature type="domain" description="Ion transport" evidence="7">
    <location>
        <begin position="76"/>
        <end position="185"/>
    </location>
</feature>
<accession>A0A0C3SBL9</accession>
<dbReference type="EMBL" id="KN840458">
    <property type="protein sequence ID" value="KIP10137.1"/>
    <property type="molecule type" value="Genomic_DNA"/>
</dbReference>
<proteinExistence type="predicted"/>
<protein>
    <recommendedName>
        <fullName evidence="7">Ion transport domain-containing protein</fullName>
    </recommendedName>
</protein>
<dbReference type="Gene3D" id="1.20.120.350">
    <property type="entry name" value="Voltage-gated potassium channels. Chain C"/>
    <property type="match status" value="1"/>
</dbReference>
<dbReference type="OrthoDB" id="429183at2759"/>
<evidence type="ECO:0000313" key="9">
    <source>
        <dbReference type="Proteomes" id="UP000053257"/>
    </source>
</evidence>
<evidence type="ECO:0000256" key="5">
    <source>
        <dbReference type="SAM" id="MobiDB-lite"/>
    </source>
</evidence>
<dbReference type="Pfam" id="PF00520">
    <property type="entry name" value="Ion_trans"/>
    <property type="match status" value="1"/>
</dbReference>
<evidence type="ECO:0000256" key="4">
    <source>
        <dbReference type="ARBA" id="ARBA00023136"/>
    </source>
</evidence>
<dbReference type="PANTHER" id="PTHR38483">
    <property type="entry name" value="CHROMOSOME 1, WHOLE GENOME SHOTGUN SEQUENCE"/>
    <property type="match status" value="1"/>
</dbReference>
<dbReference type="InterPro" id="IPR005821">
    <property type="entry name" value="Ion_trans_dom"/>
</dbReference>
<reference evidence="8 9" key="1">
    <citation type="journal article" date="2014" name="PLoS Genet.">
        <title>Analysis of the Phlebiopsis gigantea genome, transcriptome and secretome provides insight into its pioneer colonization strategies of wood.</title>
        <authorList>
            <person name="Hori C."/>
            <person name="Ishida T."/>
            <person name="Igarashi K."/>
            <person name="Samejima M."/>
            <person name="Suzuki H."/>
            <person name="Master E."/>
            <person name="Ferreira P."/>
            <person name="Ruiz-Duenas F.J."/>
            <person name="Held B."/>
            <person name="Canessa P."/>
            <person name="Larrondo L.F."/>
            <person name="Schmoll M."/>
            <person name="Druzhinina I.S."/>
            <person name="Kubicek C.P."/>
            <person name="Gaskell J.A."/>
            <person name="Kersten P."/>
            <person name="St John F."/>
            <person name="Glasner J."/>
            <person name="Sabat G."/>
            <person name="Splinter BonDurant S."/>
            <person name="Syed K."/>
            <person name="Yadav J."/>
            <person name="Mgbeahuruike A.C."/>
            <person name="Kovalchuk A."/>
            <person name="Asiegbu F.O."/>
            <person name="Lackner G."/>
            <person name="Hoffmeister D."/>
            <person name="Rencoret J."/>
            <person name="Gutierrez A."/>
            <person name="Sun H."/>
            <person name="Lindquist E."/>
            <person name="Barry K."/>
            <person name="Riley R."/>
            <person name="Grigoriev I.V."/>
            <person name="Henrissat B."/>
            <person name="Kues U."/>
            <person name="Berka R.M."/>
            <person name="Martinez A.T."/>
            <person name="Covert S.F."/>
            <person name="Blanchette R.A."/>
            <person name="Cullen D."/>
        </authorList>
    </citation>
    <scope>NUCLEOTIDE SEQUENCE [LARGE SCALE GENOMIC DNA]</scope>
    <source>
        <strain evidence="8 9">11061_1 CR5-6</strain>
    </source>
</reference>
<keyword evidence="2 6" id="KW-0812">Transmembrane</keyword>
<evidence type="ECO:0000313" key="8">
    <source>
        <dbReference type="EMBL" id="KIP10137.1"/>
    </source>
</evidence>
<feature type="compositionally biased region" description="Acidic residues" evidence="5">
    <location>
        <begin position="266"/>
        <end position="275"/>
    </location>
</feature>
<dbReference type="AlphaFoldDB" id="A0A0C3SBL9"/>
<evidence type="ECO:0000256" key="6">
    <source>
        <dbReference type="SAM" id="Phobius"/>
    </source>
</evidence>
<dbReference type="STRING" id="745531.A0A0C3SBL9"/>
<organism evidence="8 9">
    <name type="scientific">Phlebiopsis gigantea (strain 11061_1 CR5-6)</name>
    <name type="common">White-rot fungus</name>
    <name type="synonym">Peniophora gigantea</name>
    <dbReference type="NCBI Taxonomy" id="745531"/>
    <lineage>
        <taxon>Eukaryota</taxon>
        <taxon>Fungi</taxon>
        <taxon>Dikarya</taxon>
        <taxon>Basidiomycota</taxon>
        <taxon>Agaricomycotina</taxon>
        <taxon>Agaricomycetes</taxon>
        <taxon>Polyporales</taxon>
        <taxon>Phanerochaetaceae</taxon>
        <taxon>Phlebiopsis</taxon>
    </lineage>
</organism>
<keyword evidence="3 6" id="KW-1133">Transmembrane helix</keyword>
<dbReference type="PANTHER" id="PTHR38483:SF1">
    <property type="entry name" value="ION TRANSPORT DOMAIN-CONTAINING PROTEIN"/>
    <property type="match status" value="1"/>
</dbReference>